<organism evidence="10 11">
    <name type="scientific">Polarella glacialis</name>
    <name type="common">Dinoflagellate</name>
    <dbReference type="NCBI Taxonomy" id="89957"/>
    <lineage>
        <taxon>Eukaryota</taxon>
        <taxon>Sar</taxon>
        <taxon>Alveolata</taxon>
        <taxon>Dinophyceae</taxon>
        <taxon>Suessiales</taxon>
        <taxon>Suessiaceae</taxon>
        <taxon>Polarella</taxon>
    </lineage>
</organism>
<dbReference type="EMBL" id="CAJNNV010026120">
    <property type="protein sequence ID" value="CAE8617300.1"/>
    <property type="molecule type" value="Genomic_DNA"/>
</dbReference>
<dbReference type="SMART" id="SM00490">
    <property type="entry name" value="HELICc"/>
    <property type="match status" value="1"/>
</dbReference>
<dbReference type="PROSITE" id="PS51194">
    <property type="entry name" value="HELICASE_CTER"/>
    <property type="match status" value="1"/>
</dbReference>
<keyword evidence="5 6" id="KW-0067">ATP-binding</keyword>
<evidence type="ECO:0000256" key="3">
    <source>
        <dbReference type="ARBA" id="ARBA00022801"/>
    </source>
</evidence>
<dbReference type="EC" id="3.6.4.13" evidence="1"/>
<proteinExistence type="inferred from homology"/>
<dbReference type="FunFam" id="3.40.50.300:FF:000008">
    <property type="entry name" value="ATP-dependent RNA helicase RhlB"/>
    <property type="match status" value="1"/>
</dbReference>
<dbReference type="CDD" id="cd18787">
    <property type="entry name" value="SF2_C_DEAD"/>
    <property type="match status" value="1"/>
</dbReference>
<dbReference type="InterPro" id="IPR027417">
    <property type="entry name" value="P-loop_NTPase"/>
</dbReference>
<dbReference type="OMA" id="HPIMREN"/>
<dbReference type="Pfam" id="PF00271">
    <property type="entry name" value="Helicase_C"/>
    <property type="match status" value="1"/>
</dbReference>
<keyword evidence="11" id="KW-1185">Reference proteome</keyword>
<dbReference type="GO" id="GO:0005524">
    <property type="term" value="F:ATP binding"/>
    <property type="evidence" value="ECO:0007669"/>
    <property type="project" value="UniProtKB-KW"/>
</dbReference>
<feature type="domain" description="Helicase ATP-binding" evidence="8">
    <location>
        <begin position="56"/>
        <end position="235"/>
    </location>
</feature>
<evidence type="ECO:0000259" key="9">
    <source>
        <dbReference type="PROSITE" id="PS51194"/>
    </source>
</evidence>
<keyword evidence="3 6" id="KW-0378">Hydrolase</keyword>
<evidence type="ECO:0000256" key="5">
    <source>
        <dbReference type="ARBA" id="ARBA00022840"/>
    </source>
</evidence>
<evidence type="ECO:0000313" key="10">
    <source>
        <dbReference type="EMBL" id="CAE8617300.1"/>
    </source>
</evidence>
<dbReference type="InterPro" id="IPR001650">
    <property type="entry name" value="Helicase_C-like"/>
</dbReference>
<dbReference type="GO" id="GO:0003676">
    <property type="term" value="F:nucleic acid binding"/>
    <property type="evidence" value="ECO:0007669"/>
    <property type="project" value="InterPro"/>
</dbReference>
<feature type="compositionally biased region" description="Gly residues" evidence="7">
    <location>
        <begin position="497"/>
        <end position="514"/>
    </location>
</feature>
<dbReference type="PROSITE" id="PS00039">
    <property type="entry name" value="DEAD_ATP_HELICASE"/>
    <property type="match status" value="1"/>
</dbReference>
<evidence type="ECO:0000256" key="2">
    <source>
        <dbReference type="ARBA" id="ARBA00022741"/>
    </source>
</evidence>
<accession>A0A813FTX7</accession>
<dbReference type="InterPro" id="IPR000629">
    <property type="entry name" value="RNA-helicase_DEAD-box_CS"/>
</dbReference>
<feature type="non-terminal residue" evidence="10">
    <location>
        <position position="514"/>
    </location>
</feature>
<evidence type="ECO:0000256" key="6">
    <source>
        <dbReference type="RuleBase" id="RU000492"/>
    </source>
</evidence>
<reference evidence="10" key="1">
    <citation type="submission" date="2021-02" db="EMBL/GenBank/DDBJ databases">
        <authorList>
            <person name="Dougan E. K."/>
            <person name="Rhodes N."/>
            <person name="Thang M."/>
            <person name="Chan C."/>
        </authorList>
    </citation>
    <scope>NUCLEOTIDE SEQUENCE</scope>
</reference>
<dbReference type="AlphaFoldDB" id="A0A813FTX7"/>
<dbReference type="PANTHER" id="PTHR47958">
    <property type="entry name" value="ATP-DEPENDENT RNA HELICASE DBP3"/>
    <property type="match status" value="1"/>
</dbReference>
<feature type="domain" description="Helicase C-terminal" evidence="9">
    <location>
        <begin position="246"/>
        <end position="407"/>
    </location>
</feature>
<dbReference type="GO" id="GO:0016787">
    <property type="term" value="F:hydrolase activity"/>
    <property type="evidence" value="ECO:0007669"/>
    <property type="project" value="UniProtKB-KW"/>
</dbReference>
<dbReference type="Pfam" id="PF00270">
    <property type="entry name" value="DEAD"/>
    <property type="match status" value="1"/>
</dbReference>
<protein>
    <recommendedName>
        <fullName evidence="1">RNA helicase</fullName>
        <ecNumber evidence="1">3.6.4.13</ecNumber>
    </recommendedName>
</protein>
<evidence type="ECO:0000256" key="1">
    <source>
        <dbReference type="ARBA" id="ARBA00012552"/>
    </source>
</evidence>
<feature type="region of interest" description="Disordered" evidence="7">
    <location>
        <begin position="466"/>
        <end position="514"/>
    </location>
</feature>
<evidence type="ECO:0000259" key="8">
    <source>
        <dbReference type="PROSITE" id="PS51192"/>
    </source>
</evidence>
<keyword evidence="4 6" id="KW-0347">Helicase</keyword>
<dbReference type="PROSITE" id="PS51192">
    <property type="entry name" value="HELICASE_ATP_BIND_1"/>
    <property type="match status" value="1"/>
</dbReference>
<comment type="caution">
    <text evidence="10">The sequence shown here is derived from an EMBL/GenBank/DDBJ whole genome shotgun (WGS) entry which is preliminary data.</text>
</comment>
<dbReference type="InterPro" id="IPR014001">
    <property type="entry name" value="Helicase_ATP-bd"/>
</dbReference>
<evidence type="ECO:0000256" key="4">
    <source>
        <dbReference type="ARBA" id="ARBA00022806"/>
    </source>
</evidence>
<dbReference type="InterPro" id="IPR011545">
    <property type="entry name" value="DEAD/DEAH_box_helicase_dom"/>
</dbReference>
<evidence type="ECO:0000313" key="11">
    <source>
        <dbReference type="Proteomes" id="UP000654075"/>
    </source>
</evidence>
<comment type="similarity">
    <text evidence="6">Belongs to the DEAD box helicase family.</text>
</comment>
<keyword evidence="2 6" id="KW-0547">Nucleotide-binding</keyword>
<sequence length="514" mass="55610">EFFQQQDEIPVEISPEEPGLQPLEDFSALGGIHPTLANNILAAGYQLPTPVQKWGIPLLLSGKDVMACAQTGSGKTAFYLFPPIMHLLGLQGQRDTQHATPAVLILGPTRELCVQIFEEAERFTRNSGVKAAVVYGGTDYKESLRQLQGGVDILVATPGRLQDLSDRKQCSLKSVERLVLDEADRMLDMGFEPQIRSIIQKSGMPKTRQTVMTSATFPAEVQHLAQEFMGSYSFMAVGRVGGTASTIQQRLAWVEDSAKDTFLFGLLLRQPELGLFLVFVNTKQQATDVERFLRGCGFNTQSIHGDRTQQEREWALEAFKSGSSPILIATDVAARGLDIPNVACVIQYDLAMSVDDYVHRIGRTGRIGKKGISVGMVNNRNKGVAAELCTLLENNGNQPPAFLLGMALSTGSYQPGSGEAQGLYGGQDVRRSLRKGFQTAEEREQAKKFTDFHKNAYGQGNEELAKEAAQTVGPAMPGAYHGAAASKGKGKGRGGKGGKGSFQGSGGQSYGQSW</sequence>
<dbReference type="OrthoDB" id="196131at2759"/>
<dbReference type="Proteomes" id="UP000654075">
    <property type="component" value="Unassembled WGS sequence"/>
</dbReference>
<dbReference type="Gene3D" id="3.40.50.300">
    <property type="entry name" value="P-loop containing nucleotide triphosphate hydrolases"/>
    <property type="match status" value="2"/>
</dbReference>
<gene>
    <name evidence="10" type="ORF">PGLA1383_LOCUS34961</name>
</gene>
<dbReference type="SUPFAM" id="SSF52540">
    <property type="entry name" value="P-loop containing nucleoside triphosphate hydrolases"/>
    <property type="match status" value="1"/>
</dbReference>
<dbReference type="SMART" id="SM00487">
    <property type="entry name" value="DEXDc"/>
    <property type="match status" value="1"/>
</dbReference>
<evidence type="ECO:0000256" key="7">
    <source>
        <dbReference type="SAM" id="MobiDB-lite"/>
    </source>
</evidence>
<dbReference type="GO" id="GO:0003724">
    <property type="term" value="F:RNA helicase activity"/>
    <property type="evidence" value="ECO:0007669"/>
    <property type="project" value="UniProtKB-EC"/>
</dbReference>
<name>A0A813FTX7_POLGL</name>